<evidence type="ECO:0000256" key="4">
    <source>
        <dbReference type="ARBA" id="ARBA00022807"/>
    </source>
</evidence>
<feature type="region of interest" description="Disordered" evidence="5">
    <location>
        <begin position="203"/>
        <end position="251"/>
    </location>
</feature>
<keyword evidence="4" id="KW-0788">Thiol protease</keyword>
<dbReference type="InterPro" id="IPR038765">
    <property type="entry name" value="Papain-like_cys_pep_sf"/>
</dbReference>
<dbReference type="GO" id="GO:0008234">
    <property type="term" value="F:cysteine-type peptidase activity"/>
    <property type="evidence" value="ECO:0007669"/>
    <property type="project" value="UniProtKB-KW"/>
</dbReference>
<gene>
    <name evidence="8" type="ORF">H8R10_05885</name>
</gene>
<dbReference type="PANTHER" id="PTHR21666:SF293">
    <property type="entry name" value="SLL1488 PROTEIN"/>
    <property type="match status" value="1"/>
</dbReference>
<dbReference type="Gene3D" id="2.70.70.10">
    <property type="entry name" value="Glucose Permease (Domain IIA)"/>
    <property type="match status" value="1"/>
</dbReference>
<comment type="caution">
    <text evidence="8">The sequence shown here is derived from an EMBL/GenBank/DDBJ whole genome shotgun (WGS) entry which is preliminary data.</text>
</comment>
<evidence type="ECO:0000256" key="6">
    <source>
        <dbReference type="SAM" id="SignalP"/>
    </source>
</evidence>
<keyword evidence="3" id="KW-0378">Hydrolase</keyword>
<dbReference type="Proteomes" id="UP000627538">
    <property type="component" value="Unassembled WGS sequence"/>
</dbReference>
<evidence type="ECO:0000256" key="2">
    <source>
        <dbReference type="ARBA" id="ARBA00022670"/>
    </source>
</evidence>
<reference evidence="8 9" key="1">
    <citation type="submission" date="2020-08" db="EMBL/GenBank/DDBJ databases">
        <title>Winkia gen. nov., sp. nov., isolated from faeces of the Anser albifrons in China.</title>
        <authorList>
            <person name="Liu Q."/>
        </authorList>
    </citation>
    <scope>NUCLEOTIDE SEQUENCE [LARGE SCALE GENOMIC DNA]</scope>
    <source>
        <strain evidence="8 9">C62</strain>
    </source>
</reference>
<feature type="chain" id="PRO_5034501887" evidence="6">
    <location>
        <begin position="33"/>
        <end position="557"/>
    </location>
</feature>
<dbReference type="Pfam" id="PF00877">
    <property type="entry name" value="NLPC_P60"/>
    <property type="match status" value="1"/>
</dbReference>
<dbReference type="InterPro" id="IPR016047">
    <property type="entry name" value="M23ase_b-sheet_dom"/>
</dbReference>
<feature type="domain" description="NlpC/P60" evidence="7">
    <location>
        <begin position="422"/>
        <end position="557"/>
    </location>
</feature>
<dbReference type="CDD" id="cd12797">
    <property type="entry name" value="M23_peptidase"/>
    <property type="match status" value="1"/>
</dbReference>
<evidence type="ECO:0000259" key="7">
    <source>
        <dbReference type="PROSITE" id="PS51935"/>
    </source>
</evidence>
<dbReference type="PANTHER" id="PTHR21666">
    <property type="entry name" value="PEPTIDASE-RELATED"/>
    <property type="match status" value="1"/>
</dbReference>
<protein>
    <submittedName>
        <fullName evidence="8">Peptidoglycan DD-metalloendopeptidase family protein</fullName>
    </submittedName>
</protein>
<keyword evidence="9" id="KW-1185">Reference proteome</keyword>
<dbReference type="Pfam" id="PF01551">
    <property type="entry name" value="Peptidase_M23"/>
    <property type="match status" value="1"/>
</dbReference>
<keyword evidence="2" id="KW-0645">Protease</keyword>
<dbReference type="EMBL" id="JACRUO010000001">
    <property type="protein sequence ID" value="MBD3689755.1"/>
    <property type="molecule type" value="Genomic_DNA"/>
</dbReference>
<dbReference type="Pfam" id="PF01464">
    <property type="entry name" value="SLT"/>
    <property type="match status" value="1"/>
</dbReference>
<name>A0A8I0GCR2_9ACTO</name>
<dbReference type="CDD" id="cd13399">
    <property type="entry name" value="Slt35-like"/>
    <property type="match status" value="1"/>
</dbReference>
<evidence type="ECO:0000256" key="5">
    <source>
        <dbReference type="SAM" id="MobiDB-lite"/>
    </source>
</evidence>
<dbReference type="InterPro" id="IPR023346">
    <property type="entry name" value="Lysozyme-like_dom_sf"/>
</dbReference>
<dbReference type="InterPro" id="IPR011055">
    <property type="entry name" value="Dup_hybrid_motif"/>
</dbReference>
<evidence type="ECO:0000256" key="1">
    <source>
        <dbReference type="ARBA" id="ARBA00007074"/>
    </source>
</evidence>
<dbReference type="RefSeq" id="WP_191071779.1">
    <property type="nucleotide sequence ID" value="NZ_JACRUO010000001.1"/>
</dbReference>
<dbReference type="GO" id="GO:0006508">
    <property type="term" value="P:proteolysis"/>
    <property type="evidence" value="ECO:0007669"/>
    <property type="project" value="UniProtKB-KW"/>
</dbReference>
<dbReference type="InterPro" id="IPR050570">
    <property type="entry name" value="Cell_wall_metabolism_enzyme"/>
</dbReference>
<feature type="signal peptide" evidence="6">
    <location>
        <begin position="1"/>
        <end position="32"/>
    </location>
</feature>
<feature type="compositionally biased region" description="Low complexity" evidence="5">
    <location>
        <begin position="203"/>
        <end position="212"/>
    </location>
</feature>
<keyword evidence="6" id="KW-0732">Signal</keyword>
<evidence type="ECO:0000256" key="3">
    <source>
        <dbReference type="ARBA" id="ARBA00022801"/>
    </source>
</evidence>
<dbReference type="AlphaFoldDB" id="A0A8I0GCR2"/>
<dbReference type="SUPFAM" id="SSF53955">
    <property type="entry name" value="Lysozyme-like"/>
    <property type="match status" value="1"/>
</dbReference>
<dbReference type="SUPFAM" id="SSF54001">
    <property type="entry name" value="Cysteine proteinases"/>
    <property type="match status" value="1"/>
</dbReference>
<sequence length="557" mass="58054">MKLATIFAPTLCLASCVFLPAAAILNTCQAHATTTTMTGFDPGTVPPAYVESVKKAGSICAPITPALIAAQVEAESNWNPNATSSAGARGISQFMPSTWASSGLDGDGDGKADITNPADAIYSQGHLMCDLYERMNSWAQSGKISLGTYSITDLALAAYNAGEGAVAENHGVPPYGQTLAYIPKINDLAKKYGATITTTASTTQATKAAKLTDPNKTKKPTKTEGEGQDAKTNASGGVGESGWDGSFSPPKTGSLSITSPFGYRIHPLTGAPKLHQGVDLASPTGEAQFATAPGVVYEVKMVQGCGNWVRIRHGSFGGHEWTTTHCHLSVPEAKVGQHVRAGDEIGKTGSTGAVTGPHVHYQIERDGQPIDPMPFIEGKTATATGTTAAGSSDGGGFDEFMCDLFGLGSDQPTNDIPTTLTNAHQAAILNTAKSKIGTKYVWGGGDNNGPTNGGFDCSGFAKFVMYQSLGVDLPHNSQQQYDATKAHTITTKASEVTTKAQPGDLLFYGTGPGRITHVAIYVGNGQINHAANQRAGVIAQTFYPDTFVAATRLEKKN</sequence>
<comment type="similarity">
    <text evidence="1">Belongs to the peptidase C40 family.</text>
</comment>
<dbReference type="Gene3D" id="3.90.1720.10">
    <property type="entry name" value="endopeptidase domain like (from Nostoc punctiforme)"/>
    <property type="match status" value="1"/>
</dbReference>
<evidence type="ECO:0000313" key="9">
    <source>
        <dbReference type="Proteomes" id="UP000627538"/>
    </source>
</evidence>
<dbReference type="PROSITE" id="PS51935">
    <property type="entry name" value="NLPC_P60"/>
    <property type="match status" value="1"/>
</dbReference>
<organism evidence="8 9">
    <name type="scientific">Nanchangia anserum</name>
    <dbReference type="NCBI Taxonomy" id="2692125"/>
    <lineage>
        <taxon>Bacteria</taxon>
        <taxon>Bacillati</taxon>
        <taxon>Actinomycetota</taxon>
        <taxon>Actinomycetes</taxon>
        <taxon>Actinomycetales</taxon>
        <taxon>Actinomycetaceae</taxon>
        <taxon>Nanchangia</taxon>
    </lineage>
</organism>
<dbReference type="InterPro" id="IPR008258">
    <property type="entry name" value="Transglycosylase_SLT_dom_1"/>
</dbReference>
<dbReference type="Gene3D" id="1.10.530.10">
    <property type="match status" value="1"/>
</dbReference>
<evidence type="ECO:0000313" key="8">
    <source>
        <dbReference type="EMBL" id="MBD3689755.1"/>
    </source>
</evidence>
<proteinExistence type="inferred from homology"/>
<feature type="compositionally biased region" description="Basic and acidic residues" evidence="5">
    <location>
        <begin position="213"/>
        <end position="229"/>
    </location>
</feature>
<accession>A0A8I0GCR2</accession>
<dbReference type="InterPro" id="IPR000064">
    <property type="entry name" value="NLP_P60_dom"/>
</dbReference>
<dbReference type="GO" id="GO:0004222">
    <property type="term" value="F:metalloendopeptidase activity"/>
    <property type="evidence" value="ECO:0007669"/>
    <property type="project" value="TreeGrafter"/>
</dbReference>
<dbReference type="SUPFAM" id="SSF51261">
    <property type="entry name" value="Duplicated hybrid motif"/>
    <property type="match status" value="1"/>
</dbReference>